<sequence>MCSKRYFEGDEHARLYVSARPTVPDNLLDIITHYMNSSSTGDMKMAVDIACGSGQSSIPLAERFEKVLGIDISDKQIEQAKGRNLGDKIEFQVGAGEVIPVPDNSVDLVFCCTAVHWLDIKAFLTEAKRALRPGGVLAVTSFHHWEDPINLPEDKHKLFVQAWNEYEEMIRGHFDPAIDLYYDKYKAIHPLDGFSDCVYHPDIKFRREASLRCQLDFFMSASAYQNMIKADPDKAQ</sequence>
<evidence type="ECO:0000313" key="5">
    <source>
        <dbReference type="EMBL" id="ALS04032.1"/>
    </source>
</evidence>
<feature type="non-terminal residue" evidence="5">
    <location>
        <position position="236"/>
    </location>
</feature>
<dbReference type="Pfam" id="PF08241">
    <property type="entry name" value="Methyltransf_11"/>
    <property type="match status" value="1"/>
</dbReference>
<dbReference type="CDD" id="cd02440">
    <property type="entry name" value="AdoMet_MTases"/>
    <property type="match status" value="1"/>
</dbReference>
<organism evidence="5">
    <name type="scientific">Pseudodiaptomus poplesia</name>
    <dbReference type="NCBI Taxonomy" id="213370"/>
    <lineage>
        <taxon>Eukaryota</taxon>
        <taxon>Metazoa</taxon>
        <taxon>Ecdysozoa</taxon>
        <taxon>Arthropoda</taxon>
        <taxon>Crustacea</taxon>
        <taxon>Multicrustacea</taxon>
        <taxon>Hexanauplia</taxon>
        <taxon>Copepoda</taxon>
        <taxon>Calanoida</taxon>
        <taxon>Pseudodiaptomidae</taxon>
        <taxon>Pseudodiaptomus</taxon>
    </lineage>
</organism>
<reference evidence="5" key="1">
    <citation type="journal article" date="2015" name="Sci. Rep.">
        <title>Spliced leader RNA trans-splicing discovered in copepods.</title>
        <authorList>
            <person name="Yang F."/>
            <person name="Xu D."/>
            <person name="Zhuang Y."/>
            <person name="Yi X."/>
            <person name="Huang Y."/>
            <person name="Chen H."/>
            <person name="Lin S."/>
            <person name="Campbell D.A."/>
            <person name="Sturm N.R."/>
            <person name="Liu G."/>
            <person name="Zhang H."/>
        </authorList>
    </citation>
    <scope>NUCLEOTIDE SEQUENCE</scope>
</reference>
<evidence type="ECO:0000256" key="1">
    <source>
        <dbReference type="ARBA" id="ARBA00008361"/>
    </source>
</evidence>
<feature type="domain" description="Methyltransferase type 11" evidence="4">
    <location>
        <begin position="47"/>
        <end position="138"/>
    </location>
</feature>
<comment type="similarity">
    <text evidence="1">Belongs to the methyltransferase superfamily.</text>
</comment>
<accession>A0A0U2T647</accession>
<dbReference type="InterPro" id="IPR051052">
    <property type="entry name" value="Diverse_substrate_MTase"/>
</dbReference>
<dbReference type="EMBL" id="KT754198">
    <property type="protein sequence ID" value="ALS04032.1"/>
    <property type="molecule type" value="mRNA"/>
</dbReference>
<proteinExistence type="evidence at transcript level"/>
<protein>
    <submittedName>
        <fullName evidence="5">Putative methyltransferase DDB_G0268948-like protein</fullName>
    </submittedName>
</protein>
<keyword evidence="2 5" id="KW-0489">Methyltransferase</keyword>
<dbReference type="SUPFAM" id="SSF53335">
    <property type="entry name" value="S-adenosyl-L-methionine-dependent methyltransferases"/>
    <property type="match status" value="1"/>
</dbReference>
<dbReference type="InterPro" id="IPR013216">
    <property type="entry name" value="Methyltransf_11"/>
</dbReference>
<name>A0A0U2T647_9MAXI</name>
<evidence type="ECO:0000256" key="2">
    <source>
        <dbReference type="ARBA" id="ARBA00022603"/>
    </source>
</evidence>
<dbReference type="AlphaFoldDB" id="A0A0U2T647"/>
<keyword evidence="3 5" id="KW-0808">Transferase</keyword>
<evidence type="ECO:0000256" key="3">
    <source>
        <dbReference type="ARBA" id="ARBA00022679"/>
    </source>
</evidence>
<dbReference type="InterPro" id="IPR029063">
    <property type="entry name" value="SAM-dependent_MTases_sf"/>
</dbReference>
<dbReference type="PANTHER" id="PTHR44942:SF4">
    <property type="entry name" value="METHYLTRANSFERASE TYPE 11 DOMAIN-CONTAINING PROTEIN"/>
    <property type="match status" value="1"/>
</dbReference>
<dbReference type="PANTHER" id="PTHR44942">
    <property type="entry name" value="METHYLTRANSF_11 DOMAIN-CONTAINING PROTEIN"/>
    <property type="match status" value="1"/>
</dbReference>
<dbReference type="Gene3D" id="3.40.50.150">
    <property type="entry name" value="Vaccinia Virus protein VP39"/>
    <property type="match status" value="1"/>
</dbReference>
<dbReference type="GO" id="GO:0032259">
    <property type="term" value="P:methylation"/>
    <property type="evidence" value="ECO:0007669"/>
    <property type="project" value="UniProtKB-KW"/>
</dbReference>
<evidence type="ECO:0000259" key="4">
    <source>
        <dbReference type="Pfam" id="PF08241"/>
    </source>
</evidence>
<dbReference type="GO" id="GO:0008757">
    <property type="term" value="F:S-adenosylmethionine-dependent methyltransferase activity"/>
    <property type="evidence" value="ECO:0007669"/>
    <property type="project" value="InterPro"/>
</dbReference>